<dbReference type="InterPro" id="IPR040982">
    <property type="entry name" value="DNA_pol3_finger"/>
</dbReference>
<sequence>MLGHDDPTTIKMLEDLTKISVKQIPKFDKEVMKLFYTTESLGIEPSMIDNETTGAYGLPEFGTSFVRGMLKEAQPRTFNDLILLSGLSHGTNVW</sequence>
<accession>A0A3B0PG80</accession>
<dbReference type="PANTHER" id="PTHR32294:SF5">
    <property type="entry name" value="DNA POLYMERASE III POLC-TYPE"/>
    <property type="match status" value="1"/>
</dbReference>
<keyword evidence="2" id="KW-0808">Transferase</keyword>
<dbReference type="PANTHER" id="PTHR32294">
    <property type="entry name" value="DNA POLYMERASE III SUBUNIT ALPHA"/>
    <property type="match status" value="1"/>
</dbReference>
<dbReference type="GO" id="GO:0008408">
    <property type="term" value="F:3'-5' exonuclease activity"/>
    <property type="evidence" value="ECO:0007669"/>
    <property type="project" value="InterPro"/>
</dbReference>
<reference evidence="3" key="1">
    <citation type="submission" date="2018-06" db="EMBL/GenBank/DDBJ databases">
        <authorList>
            <consortium name="Pathogen Informatics"/>
        </authorList>
    </citation>
    <scope>NUCLEOTIDE SEQUENCE [LARGE SCALE GENOMIC DNA]</scope>
    <source>
        <strain evidence="3">NCTC10135</strain>
    </source>
</reference>
<dbReference type="EC" id="2.7.7.7" evidence="2"/>
<protein>
    <submittedName>
        <fullName evidence="2">DNA polymerase III polC-type</fullName>
        <ecNumber evidence="2">2.7.7.7</ecNumber>
    </submittedName>
</protein>
<dbReference type="Pfam" id="PF17657">
    <property type="entry name" value="DNA_pol3_finger"/>
    <property type="match status" value="1"/>
</dbReference>
<dbReference type="GO" id="GO:0006260">
    <property type="term" value="P:DNA replication"/>
    <property type="evidence" value="ECO:0007669"/>
    <property type="project" value="InterPro"/>
</dbReference>
<name>A0A3B0PG80_9BACT</name>
<organism evidence="2 3">
    <name type="scientific">Metamycoplasma alkalescens</name>
    <dbReference type="NCBI Taxonomy" id="45363"/>
    <lineage>
        <taxon>Bacteria</taxon>
        <taxon>Bacillati</taxon>
        <taxon>Mycoplasmatota</taxon>
        <taxon>Mycoplasmoidales</taxon>
        <taxon>Metamycoplasmataceae</taxon>
        <taxon>Metamycoplasma</taxon>
    </lineage>
</organism>
<dbReference type="EMBL" id="LS991949">
    <property type="protein sequence ID" value="SYV90506.1"/>
    <property type="molecule type" value="Genomic_DNA"/>
</dbReference>
<dbReference type="InterPro" id="IPR044923">
    <property type="entry name" value="PolC_middle_finger_sf"/>
</dbReference>
<keyword evidence="2" id="KW-0548">Nucleotidyltransferase</keyword>
<dbReference type="GO" id="GO:0003887">
    <property type="term" value="F:DNA-directed DNA polymerase activity"/>
    <property type="evidence" value="ECO:0007669"/>
    <property type="project" value="UniProtKB-EC"/>
</dbReference>
<evidence type="ECO:0000259" key="1">
    <source>
        <dbReference type="Pfam" id="PF17657"/>
    </source>
</evidence>
<dbReference type="Proteomes" id="UP000259864">
    <property type="component" value="Chromosome 1"/>
</dbReference>
<gene>
    <name evidence="2" type="primary">polC_3</name>
    <name evidence="2" type="ORF">NCTC10135_01030</name>
</gene>
<dbReference type="InterPro" id="IPR004805">
    <property type="entry name" value="DnaE2/DnaE/PolC"/>
</dbReference>
<feature type="domain" description="DNA polymerase III alpha subunit finger" evidence="1">
    <location>
        <begin position="6"/>
        <end position="94"/>
    </location>
</feature>
<evidence type="ECO:0000313" key="2">
    <source>
        <dbReference type="EMBL" id="SYV90506.1"/>
    </source>
</evidence>
<dbReference type="KEGG" id="mala:NCTC10135_01030"/>
<proteinExistence type="predicted"/>
<evidence type="ECO:0000313" key="3">
    <source>
        <dbReference type="Proteomes" id="UP000259864"/>
    </source>
</evidence>
<dbReference type="AlphaFoldDB" id="A0A3B0PG80"/>
<feature type="non-terminal residue" evidence="2">
    <location>
        <position position="94"/>
    </location>
</feature>
<dbReference type="Gene3D" id="1.10.150.700">
    <property type="entry name" value="PolC, middle finger domain"/>
    <property type="match status" value="1"/>
</dbReference>